<evidence type="ECO:0000313" key="2">
    <source>
        <dbReference type="EMBL" id="ANQ10065.1"/>
    </source>
</evidence>
<dbReference type="OrthoDB" id="383226at2759"/>
<reference evidence="3" key="1">
    <citation type="submission" date="2016-06" db="EMBL/GenBank/DDBJ databases">
        <title>First high quality genome sequence of Plasmodium coatneyi using continuous long reads from single molecule, real-time sequencing.</title>
        <authorList>
            <person name="Chien J.-T."/>
            <person name="Pakala S.B."/>
            <person name="Geraldo J.A."/>
            <person name="Lapp S.A."/>
            <person name="Barnwell J.W."/>
            <person name="Kissinger J.C."/>
            <person name="Galinski M.R."/>
            <person name="Humphrey J.C."/>
        </authorList>
    </citation>
    <scope>NUCLEOTIDE SEQUENCE [LARGE SCALE GENOMIC DNA]</scope>
    <source>
        <strain evidence="3">Hackeri</strain>
    </source>
</reference>
<dbReference type="RefSeq" id="XP_019916760.1">
    <property type="nucleotide sequence ID" value="XM_020060830.1"/>
</dbReference>
<dbReference type="Pfam" id="PF05795">
    <property type="entry name" value="Plasmodium_Vir"/>
    <property type="match status" value="1"/>
</dbReference>
<dbReference type="InterPro" id="IPR008780">
    <property type="entry name" value="Plasmodium_Vir"/>
</dbReference>
<proteinExistence type="predicted"/>
<feature type="region of interest" description="Disordered" evidence="1">
    <location>
        <begin position="229"/>
        <end position="261"/>
    </location>
</feature>
<dbReference type="GeneID" id="30910773"/>
<dbReference type="KEGG" id="pcot:PCOAH_00040420"/>
<name>A0A1B1E4Z4_9APIC</name>
<dbReference type="AlphaFoldDB" id="A0A1B1E4Z4"/>
<organism evidence="2 3">
    <name type="scientific">Plasmodium coatneyi</name>
    <dbReference type="NCBI Taxonomy" id="208452"/>
    <lineage>
        <taxon>Eukaryota</taxon>
        <taxon>Sar</taxon>
        <taxon>Alveolata</taxon>
        <taxon>Apicomplexa</taxon>
        <taxon>Aconoidasida</taxon>
        <taxon>Haemosporida</taxon>
        <taxon>Plasmodiidae</taxon>
        <taxon>Plasmodium</taxon>
    </lineage>
</organism>
<feature type="region of interest" description="Disordered" evidence="1">
    <location>
        <begin position="411"/>
        <end position="439"/>
    </location>
</feature>
<protein>
    <submittedName>
        <fullName evidence="2">KIR protein</fullName>
    </submittedName>
</protein>
<evidence type="ECO:0000256" key="1">
    <source>
        <dbReference type="SAM" id="MobiDB-lite"/>
    </source>
</evidence>
<feature type="compositionally biased region" description="Basic and acidic residues" evidence="1">
    <location>
        <begin position="229"/>
        <end position="239"/>
    </location>
</feature>
<accession>A0A1B1E4Z4</accession>
<dbReference type="Proteomes" id="UP000092716">
    <property type="component" value="Chromosome 12"/>
</dbReference>
<evidence type="ECO:0000313" key="3">
    <source>
        <dbReference type="Proteomes" id="UP000092716"/>
    </source>
</evidence>
<dbReference type="VEuPathDB" id="PlasmoDB:PCOAH_00040420"/>
<sequence length="439" mass="49520">MVKEEPCKVDDLPSRKIYNHFKRGNQECKDISSWEKSIVSILQGKWKENWGFSTCATKIANTWCLLTNVITEKEDQPLPSPQPCKEELCNFFYFWLGSELEGKLKSTFLLKDVIQKIYNTLEGSNNEPCAQSFLSSTMSTEFLYHRKKVFDYYHDYRTIWKQIKHNSQSGMSSSCTTAYDTYLNGDKKIVGDGGAKDAYNQVSANCGSETQNHDDFCRKFWDKLKNGEKKIPEPSKLKEQAQSGAGPQSDGEEEGEEETNLTNCLTQLLSQPSELAAPPSLPQQVEGSAASPSSRSITPIVSSALSVVGLPALGFLLYKYTNLFSDLRNNLLRSNDNISRIRRKKRATTTTIEHNIDTLTESDSIITTDSTLGDSTFESTINDSTIADSTTDLSTTEDASIIYNELPLRRRAGSRKNNSNMKREQQQQRIQRNISYGRM</sequence>
<dbReference type="EMBL" id="CP016250">
    <property type="protein sequence ID" value="ANQ10065.1"/>
    <property type="molecule type" value="Genomic_DNA"/>
</dbReference>
<feature type="compositionally biased region" description="Polar residues" evidence="1">
    <location>
        <begin position="282"/>
        <end position="296"/>
    </location>
</feature>
<feature type="compositionally biased region" description="Acidic residues" evidence="1">
    <location>
        <begin position="250"/>
        <end position="259"/>
    </location>
</feature>
<gene>
    <name evidence="2" type="ORF">PCOAH_00040420</name>
</gene>
<feature type="region of interest" description="Disordered" evidence="1">
    <location>
        <begin position="275"/>
        <end position="296"/>
    </location>
</feature>
<keyword evidence="3" id="KW-1185">Reference proteome</keyword>